<keyword evidence="2" id="KW-0472">Membrane</keyword>
<proteinExistence type="predicted"/>
<dbReference type="EMBL" id="CP013342">
    <property type="protein sequence ID" value="AMU95351.1"/>
    <property type="molecule type" value="Genomic_DNA"/>
</dbReference>
<evidence type="ECO:0000313" key="4">
    <source>
        <dbReference type="EMBL" id="AMU95351.1"/>
    </source>
</evidence>
<dbReference type="Pfam" id="PF05569">
    <property type="entry name" value="Peptidase_M56"/>
    <property type="match status" value="1"/>
</dbReference>
<dbReference type="PANTHER" id="PTHR34978">
    <property type="entry name" value="POSSIBLE SENSOR-TRANSDUCER PROTEIN BLAR"/>
    <property type="match status" value="1"/>
</dbReference>
<feature type="region of interest" description="Disordered" evidence="1">
    <location>
        <begin position="332"/>
        <end position="357"/>
    </location>
</feature>
<accession>A0A142W023</accession>
<reference evidence="4 5" key="2">
    <citation type="journal article" date="2016" name="Genome Announc.">
        <title>Complete Genome Sequence of Sphingopyxis terrae Strain 203-1 (NBRC 111660), a Polyethylene Glycol Degrader.</title>
        <authorList>
            <person name="Ohtsubo Y."/>
            <person name="Nonoyama S."/>
            <person name="Nagata Y."/>
            <person name="Numata M."/>
            <person name="Tsuchikane K."/>
            <person name="Hosoyama A."/>
            <person name="Yamazoe A."/>
            <person name="Tsuda M."/>
            <person name="Fujita N."/>
            <person name="Kawai F."/>
        </authorList>
    </citation>
    <scope>NUCLEOTIDE SEQUENCE [LARGE SCALE GENOMIC DNA]</scope>
    <source>
        <strain evidence="4 5">203-1</strain>
    </source>
</reference>
<feature type="transmembrane region" description="Helical" evidence="2">
    <location>
        <begin position="298"/>
        <end position="317"/>
    </location>
</feature>
<feature type="transmembrane region" description="Helical" evidence="2">
    <location>
        <begin position="102"/>
        <end position="123"/>
    </location>
</feature>
<dbReference type="CDD" id="cd07341">
    <property type="entry name" value="M56_BlaR1_MecR1_like"/>
    <property type="match status" value="1"/>
</dbReference>
<dbReference type="STRING" id="1219058.AOA14_12115"/>
<dbReference type="InterPro" id="IPR052173">
    <property type="entry name" value="Beta-lactam_resp_regulator"/>
</dbReference>
<keyword evidence="2" id="KW-0812">Transmembrane</keyword>
<gene>
    <name evidence="4" type="ORF">AOA14_12115</name>
</gene>
<organism evidence="4 5">
    <name type="scientific">Sphingopyxis terrae subsp. terrae NBRC 15098</name>
    <dbReference type="NCBI Taxonomy" id="1219058"/>
    <lineage>
        <taxon>Bacteria</taxon>
        <taxon>Pseudomonadati</taxon>
        <taxon>Pseudomonadota</taxon>
        <taxon>Alphaproteobacteria</taxon>
        <taxon>Sphingomonadales</taxon>
        <taxon>Sphingomonadaceae</taxon>
        <taxon>Sphingopyxis</taxon>
    </lineage>
</organism>
<evidence type="ECO:0000256" key="1">
    <source>
        <dbReference type="SAM" id="MobiDB-lite"/>
    </source>
</evidence>
<feature type="domain" description="Peptidase M56" evidence="3">
    <location>
        <begin position="13"/>
        <end position="283"/>
    </location>
</feature>
<evidence type="ECO:0000259" key="3">
    <source>
        <dbReference type="Pfam" id="PF05569"/>
    </source>
</evidence>
<feature type="transmembrane region" description="Helical" evidence="2">
    <location>
        <begin position="6"/>
        <end position="27"/>
    </location>
</feature>
<dbReference type="Proteomes" id="UP000076234">
    <property type="component" value="Chromosome"/>
</dbReference>
<dbReference type="KEGG" id="ster:AOA14_12115"/>
<sequence length="576" mass="61227">MSGATILQIWGDTLVTTALLVFAVLLVRKPFARQFGPRLTYALWLVPALRLVLPPLPLADPVAAPVAASVPADVMLIEAADAARTIGTPAAMPQPSWGLADALPLLFTLWMAGALLLIATAIVRHMRFRRLVLEQAVALEPIGSIRLVMSGAVDGPVAFGLFSRYVAVPHDFFARYAAEERALAIDHELAHHRHGDLWANSAALLLLASQWFNPLAWRAIRAFRFDQEAACDARVLTMADTAERRVRTAHYAAAIAKAAVGARLSLAAPMAVHDNLQERLTMLTQQDISKKRRLAGKLLVGSATLAVLGATATLVPAGTATAHVQDAGVIAPPAPPAPPAAPEAPPAPPAPLEPVADGPHHIMIVTTKGDGESETVTTSADGTRREVNRVVVRQIVDGDGKAARVALAPGTGEGRRFELHLPGNLSREDILATLKEQGISGARAEAIADKLEAKRTERFRTALAPMPPMPPLPPMPPMGEGAWRSKDGKAMATATCKDGQKSVRLFSSDEQEQGGRNRMVMMVCGDAGASKADRVAALKKARDRLAADSRSAMSGEMRAKVIADMDRAIAEAEKGQ</sequence>
<protein>
    <submittedName>
        <fullName evidence="4">Peptidase M56, BlaR1</fullName>
    </submittedName>
</protein>
<keyword evidence="2" id="KW-1133">Transmembrane helix</keyword>
<reference evidence="5" key="1">
    <citation type="submission" date="2015-11" db="EMBL/GenBank/DDBJ databases">
        <title>Complete genome sequence of a polyethylene glycol-degrading strain Sphingopyxis terrae strain 203-1 (NBRC 15098).</title>
        <authorList>
            <person name="Yoshiyuki O."/>
            <person name="Shouta N."/>
            <person name="Nagata Y."/>
            <person name="Numata M."/>
            <person name="Tsuchikane K."/>
            <person name="Hosoyama A."/>
            <person name="Yamazoe A."/>
            <person name="Tsuda M."/>
            <person name="Fujita N."/>
            <person name="Kawai F."/>
        </authorList>
    </citation>
    <scope>NUCLEOTIDE SEQUENCE [LARGE SCALE GENOMIC DNA]</scope>
    <source>
        <strain evidence="5">203-1</strain>
    </source>
</reference>
<evidence type="ECO:0000313" key="5">
    <source>
        <dbReference type="Proteomes" id="UP000076234"/>
    </source>
</evidence>
<feature type="transmembrane region" description="Helical" evidence="2">
    <location>
        <begin position="39"/>
        <end position="56"/>
    </location>
</feature>
<dbReference type="AlphaFoldDB" id="A0A142W023"/>
<name>A0A142W023_9SPHN</name>
<dbReference type="InterPro" id="IPR008756">
    <property type="entry name" value="Peptidase_M56"/>
</dbReference>
<feature type="compositionally biased region" description="Pro residues" evidence="1">
    <location>
        <begin position="332"/>
        <end position="352"/>
    </location>
</feature>
<dbReference type="RefSeq" id="WP_062901998.1">
    <property type="nucleotide sequence ID" value="NZ_CP013342.1"/>
</dbReference>
<evidence type="ECO:0000256" key="2">
    <source>
        <dbReference type="SAM" id="Phobius"/>
    </source>
</evidence>
<dbReference type="PANTHER" id="PTHR34978:SF3">
    <property type="entry name" value="SLR0241 PROTEIN"/>
    <property type="match status" value="1"/>
</dbReference>